<dbReference type="RefSeq" id="WP_184421230.1">
    <property type="nucleotide sequence ID" value="NZ_JACHNK010000004.1"/>
</dbReference>
<gene>
    <name evidence="1" type="ORF">FHY32_002168</name>
</gene>
<accession>A0AAW3U3X5</accession>
<evidence type="ECO:0000313" key="2">
    <source>
        <dbReference type="Proteomes" id="UP000576603"/>
    </source>
</evidence>
<reference evidence="1 2" key="1">
    <citation type="submission" date="2020-08" db="EMBL/GenBank/DDBJ databases">
        <title>Studying the diversity of plant-associated saprophytic bacteria and their role in host health and plant-pathogen interactions.</title>
        <authorList>
            <person name="Potnis N."/>
        </authorList>
    </citation>
    <scope>NUCLEOTIDE SEQUENCE [LARGE SCALE GENOMIC DNA]</scope>
    <source>
        <strain evidence="1 2">CFBP 7922</strain>
    </source>
</reference>
<dbReference type="EMBL" id="JACHNL010000004">
    <property type="protein sequence ID" value="MBB4723813.1"/>
    <property type="molecule type" value="Genomic_DNA"/>
</dbReference>
<name>A0AAW3U3X5_XANEU</name>
<dbReference type="Proteomes" id="UP000576603">
    <property type="component" value="Unassembled WGS sequence"/>
</dbReference>
<evidence type="ECO:0000313" key="1">
    <source>
        <dbReference type="EMBL" id="MBB4723813.1"/>
    </source>
</evidence>
<organism evidence="1 2">
    <name type="scientific">Xanthomonas euvesicatoria</name>
    <dbReference type="NCBI Taxonomy" id="456327"/>
    <lineage>
        <taxon>Bacteria</taxon>
        <taxon>Pseudomonadati</taxon>
        <taxon>Pseudomonadota</taxon>
        <taxon>Gammaproteobacteria</taxon>
        <taxon>Lysobacterales</taxon>
        <taxon>Lysobacteraceae</taxon>
        <taxon>Xanthomonas</taxon>
    </lineage>
</organism>
<protein>
    <submittedName>
        <fullName evidence="1">Uncharacterized protein</fullName>
    </submittedName>
</protein>
<dbReference type="AlphaFoldDB" id="A0AAW3U3X5"/>
<proteinExistence type="predicted"/>
<comment type="caution">
    <text evidence="1">The sequence shown here is derived from an EMBL/GenBank/DDBJ whole genome shotgun (WGS) entry which is preliminary data.</text>
</comment>
<sequence length="50" mass="5623">MTDDTTTSPLKNLSQAQSAIFADRMMLEDGEGHARITCNQANKKTIQRKR</sequence>